<organism evidence="2 3">
    <name type="scientific">Puccinia sorghi</name>
    <dbReference type="NCBI Taxonomy" id="27349"/>
    <lineage>
        <taxon>Eukaryota</taxon>
        <taxon>Fungi</taxon>
        <taxon>Dikarya</taxon>
        <taxon>Basidiomycota</taxon>
        <taxon>Pucciniomycotina</taxon>
        <taxon>Pucciniomycetes</taxon>
        <taxon>Pucciniales</taxon>
        <taxon>Pucciniaceae</taxon>
        <taxon>Puccinia</taxon>
    </lineage>
</organism>
<comment type="caution">
    <text evidence="2">The sequence shown here is derived from an EMBL/GenBank/DDBJ whole genome shotgun (WGS) entry which is preliminary data.</text>
</comment>
<evidence type="ECO:0000313" key="3">
    <source>
        <dbReference type="Proteomes" id="UP000037035"/>
    </source>
</evidence>
<feature type="compositionally biased region" description="Polar residues" evidence="1">
    <location>
        <begin position="29"/>
        <end position="39"/>
    </location>
</feature>
<feature type="region of interest" description="Disordered" evidence="1">
    <location>
        <begin position="29"/>
        <end position="131"/>
    </location>
</feature>
<dbReference type="VEuPathDB" id="FungiDB:VP01_2073g1"/>
<protein>
    <submittedName>
        <fullName evidence="2">Uncharacterized protein</fullName>
    </submittedName>
</protein>
<feature type="compositionally biased region" description="Low complexity" evidence="1">
    <location>
        <begin position="82"/>
        <end position="108"/>
    </location>
</feature>
<reference evidence="2 3" key="1">
    <citation type="submission" date="2015-08" db="EMBL/GenBank/DDBJ databases">
        <title>Next Generation Sequencing and Analysis of the Genome of Puccinia sorghi L Schw, the Causal Agent of Maize Common Rust.</title>
        <authorList>
            <person name="Rochi L."/>
            <person name="Burguener G."/>
            <person name="Darino M."/>
            <person name="Turjanski A."/>
            <person name="Kreff E."/>
            <person name="Dieguez M.J."/>
            <person name="Sacco F."/>
        </authorList>
    </citation>
    <scope>NUCLEOTIDE SEQUENCE [LARGE SCALE GENOMIC DNA]</scope>
    <source>
        <strain evidence="2 3">RO10H11247</strain>
    </source>
</reference>
<feature type="compositionally biased region" description="Acidic residues" evidence="1">
    <location>
        <begin position="532"/>
        <end position="543"/>
    </location>
</feature>
<dbReference type="OrthoDB" id="3254880at2759"/>
<evidence type="ECO:0000313" key="2">
    <source>
        <dbReference type="EMBL" id="KNZ57782.1"/>
    </source>
</evidence>
<dbReference type="STRING" id="27349.A0A0L6VB37"/>
<dbReference type="EMBL" id="LAVV01006919">
    <property type="protein sequence ID" value="KNZ57782.1"/>
    <property type="molecule type" value="Genomic_DNA"/>
</dbReference>
<accession>A0A0L6VB37</accession>
<feature type="region of interest" description="Disordered" evidence="1">
    <location>
        <begin position="515"/>
        <end position="609"/>
    </location>
</feature>
<keyword evidence="3" id="KW-1185">Reference proteome</keyword>
<feature type="compositionally biased region" description="Acidic residues" evidence="1">
    <location>
        <begin position="551"/>
        <end position="570"/>
    </location>
</feature>
<dbReference type="Proteomes" id="UP000037035">
    <property type="component" value="Unassembled WGS sequence"/>
</dbReference>
<evidence type="ECO:0000256" key="1">
    <source>
        <dbReference type="SAM" id="MobiDB-lite"/>
    </source>
</evidence>
<dbReference type="AlphaFoldDB" id="A0A0L6VB37"/>
<proteinExistence type="predicted"/>
<sequence length="609" mass="68273">MDPLNPWAPTAATNQTNLQVQSAQLILTQECPPTNTNSGHEPRRESQNAHYESIISRLTNEIQALKAGTKAPSQSRPNKDPQSSTKAKSKAKQVTVVPPKQTPTTTPKRSNRAASAPPELSSTPTRKVRQSVKAKLEVVKVPSPKRHPQQMTTGDFPQSFATTKAAIFTHIKILWGLLKQDSVPKPPDLTVLQEFYQNFTNESQVSHVAQTGGAPVIDVNEVQILKDARAGRIRIGNCHIYLGDNFIRYAHGLMARLGLRVWRPNLEEDASSLYNAACRIAAITSFQEIAATRAYSNLNVDPREVNNMPLLIQAYNHFVHFLMAQKYRKENKQAGALVESALKKKVSKNRERLRDARVRFASDNKFPKRYQKILAPITAHSDDEYDEERGLFVIKTLSYRSKNAGRFFRQLDRRMIAAAKNEPGNRRRIRRLPKNAIMSKFTVAPKGLPLDFYDVAWFKSLGAAQQQMIPDRTVAFLPDAKQSLLPKDVRNPDESLNDKVFNRKYWEILAEPYGVLPRDDDSSDSDATTNANDDDDEESEGIDLEGPSPDASEDEYFEEGEAGDLYDDDSVASGESEADSEYHNQSEDRGDHDEDVSMGSIPEADAPDW</sequence>
<feature type="compositionally biased region" description="Basic and acidic residues" evidence="1">
    <location>
        <begin position="580"/>
        <end position="592"/>
    </location>
</feature>
<gene>
    <name evidence="2" type="ORF">VP01_2073g1</name>
</gene>
<name>A0A0L6VB37_9BASI</name>